<evidence type="ECO:0000256" key="6">
    <source>
        <dbReference type="ARBA" id="ARBA00023274"/>
    </source>
</evidence>
<dbReference type="InterPro" id="IPR033650">
    <property type="entry name" value="Ribosomal_mL46_NUDIX"/>
</dbReference>
<evidence type="ECO:0000256" key="1">
    <source>
        <dbReference type="ARBA" id="ARBA00004173"/>
    </source>
</evidence>
<keyword evidence="4" id="KW-0689">Ribosomal protein</keyword>
<dbReference type="CDD" id="cd04661">
    <property type="entry name" value="NUDIX_MRP_L46"/>
    <property type="match status" value="1"/>
</dbReference>
<evidence type="ECO:0000256" key="2">
    <source>
        <dbReference type="ARBA" id="ARBA00009070"/>
    </source>
</evidence>
<evidence type="ECO:0000256" key="4">
    <source>
        <dbReference type="ARBA" id="ARBA00022980"/>
    </source>
</evidence>
<keyword evidence="6" id="KW-0687">Ribonucleoprotein</keyword>
<dbReference type="InterPro" id="IPR021757">
    <property type="entry name" value="Ribosomal_mL46_N"/>
</dbReference>
<name>A0A8J5QE25_9ASCO</name>
<organism evidence="9 10">
    <name type="scientific">[Candida] subhashii</name>
    <dbReference type="NCBI Taxonomy" id="561895"/>
    <lineage>
        <taxon>Eukaryota</taxon>
        <taxon>Fungi</taxon>
        <taxon>Dikarya</taxon>
        <taxon>Ascomycota</taxon>
        <taxon>Saccharomycotina</taxon>
        <taxon>Pichiomycetes</taxon>
        <taxon>Debaryomycetaceae</taxon>
        <taxon>Spathaspora</taxon>
    </lineage>
</organism>
<evidence type="ECO:0000256" key="3">
    <source>
        <dbReference type="ARBA" id="ARBA00022946"/>
    </source>
</evidence>
<comment type="caution">
    <text evidence="9">The sequence shown here is derived from an EMBL/GenBank/DDBJ whole genome shotgun (WGS) entry which is preliminary data.</text>
</comment>
<dbReference type="Pfam" id="PF11788">
    <property type="entry name" value="MRP-L46"/>
    <property type="match status" value="1"/>
</dbReference>
<dbReference type="AlphaFoldDB" id="A0A8J5QE25"/>
<gene>
    <name evidence="9" type="ORF">J8A68_004956</name>
</gene>
<dbReference type="EMBL" id="JAGSYN010000218">
    <property type="protein sequence ID" value="KAG7661497.1"/>
    <property type="molecule type" value="Genomic_DNA"/>
</dbReference>
<dbReference type="PANTHER" id="PTHR13124">
    <property type="entry name" value="39S RIBOSOMAL PROTEIN L46, MITOCHONDRIAL PRECURSOR-RELATED"/>
    <property type="match status" value="1"/>
</dbReference>
<dbReference type="OrthoDB" id="414075at2759"/>
<reference evidence="9 10" key="1">
    <citation type="journal article" date="2021" name="DNA Res.">
        <title>Genome analysis of Candida subhashii reveals its hybrid nature and dual mitochondrial genome conformations.</title>
        <authorList>
            <person name="Mixao V."/>
            <person name="Hegedusova E."/>
            <person name="Saus E."/>
            <person name="Pryszcz L.P."/>
            <person name="Cillingova A."/>
            <person name="Nosek J."/>
            <person name="Gabaldon T."/>
        </authorList>
    </citation>
    <scope>NUCLEOTIDE SEQUENCE [LARGE SCALE GENOMIC DNA]</scope>
    <source>
        <strain evidence="9 10">CBS 10753</strain>
    </source>
</reference>
<dbReference type="GeneID" id="73471756"/>
<dbReference type="InterPro" id="IPR040008">
    <property type="entry name" value="Ribosomal_mL46"/>
</dbReference>
<dbReference type="PANTHER" id="PTHR13124:SF12">
    <property type="entry name" value="LARGE RIBOSOMAL SUBUNIT PROTEIN ML46"/>
    <property type="match status" value="1"/>
</dbReference>
<accession>A0A8J5QE25</accession>
<feature type="domain" description="Large ribosomal subunit protein mL46 N-terminal" evidence="8">
    <location>
        <begin position="24"/>
        <end position="154"/>
    </location>
</feature>
<evidence type="ECO:0000256" key="7">
    <source>
        <dbReference type="ARBA" id="ARBA00035190"/>
    </source>
</evidence>
<keyword evidence="10" id="KW-1185">Reference proteome</keyword>
<evidence type="ECO:0000313" key="10">
    <source>
        <dbReference type="Proteomes" id="UP000694255"/>
    </source>
</evidence>
<dbReference type="GO" id="GO:0003735">
    <property type="term" value="F:structural constituent of ribosome"/>
    <property type="evidence" value="ECO:0007669"/>
    <property type="project" value="InterPro"/>
</dbReference>
<comment type="similarity">
    <text evidence="2">Belongs to the mitochondrion-specific ribosomal protein mL46 family.</text>
</comment>
<protein>
    <recommendedName>
        <fullName evidence="7">Large ribosomal subunit protein mL46</fullName>
    </recommendedName>
</protein>
<evidence type="ECO:0000259" key="8">
    <source>
        <dbReference type="Pfam" id="PF11788"/>
    </source>
</evidence>
<evidence type="ECO:0000256" key="5">
    <source>
        <dbReference type="ARBA" id="ARBA00023128"/>
    </source>
</evidence>
<sequence>MRGVNSASKAIIRAYSTQQSQPLISSTLLLSRNPIVTQEISSFEKQFYKYQTEVWRRLMWTFPRWFYFKSGTLAFQKFRELNVGPIPNATNVQYPTGRPEIRQGRDRRFKEVLKVPKTYKEEGDVDFDPEKDGKMSMSDLSRKIVPNDRVTEADRSNDVKSLERQLSRTLYLVAKNGDEWKFPSFAEEPVEEGSSLLGLHEIAKNGLDKIGGTEINYFNVSRTPCHLLNNTKENKKEFFIKSHILSGSFVPQDSSLDFKWLTKEELKDTLPKEYYQEIEHLLSDI</sequence>
<dbReference type="RefSeq" id="XP_049261730.1">
    <property type="nucleotide sequence ID" value="XM_049408969.1"/>
</dbReference>
<comment type="subcellular location">
    <subcellularLocation>
        <location evidence="1">Mitochondrion</location>
    </subcellularLocation>
</comment>
<evidence type="ECO:0000313" key="9">
    <source>
        <dbReference type="EMBL" id="KAG7661497.1"/>
    </source>
</evidence>
<proteinExistence type="inferred from homology"/>
<keyword evidence="3" id="KW-0809">Transit peptide</keyword>
<keyword evidence="5" id="KW-0496">Mitochondrion</keyword>
<dbReference type="GO" id="GO:0005762">
    <property type="term" value="C:mitochondrial large ribosomal subunit"/>
    <property type="evidence" value="ECO:0007669"/>
    <property type="project" value="TreeGrafter"/>
</dbReference>
<dbReference type="Proteomes" id="UP000694255">
    <property type="component" value="Unassembled WGS sequence"/>
</dbReference>